<gene>
    <name evidence="17" type="ORF">PoMZ_05831</name>
</gene>
<evidence type="ECO:0000256" key="15">
    <source>
        <dbReference type="SAM" id="SignalP"/>
    </source>
</evidence>
<dbReference type="Proteomes" id="UP000294847">
    <property type="component" value="Chromosome 6"/>
</dbReference>
<keyword evidence="10" id="KW-0325">Glycoprotein</keyword>
<comment type="similarity">
    <text evidence="4 13">Belongs to the peptidase M14 family.</text>
</comment>
<proteinExistence type="inferred from homology"/>
<evidence type="ECO:0000256" key="6">
    <source>
        <dbReference type="ARBA" id="ARBA00022670"/>
    </source>
</evidence>
<dbReference type="GO" id="GO:0004181">
    <property type="term" value="F:metallocarboxypeptidase activity"/>
    <property type="evidence" value="ECO:0007669"/>
    <property type="project" value="InterPro"/>
</dbReference>
<comment type="cofactor">
    <cofactor evidence="1">
        <name>Zn(2+)</name>
        <dbReference type="ChEBI" id="CHEBI:29105"/>
    </cofactor>
</comment>
<dbReference type="CDD" id="cd06242">
    <property type="entry name" value="M14-like"/>
    <property type="match status" value="1"/>
</dbReference>
<dbReference type="AlphaFoldDB" id="A0A4V1C7P8"/>
<dbReference type="PROSITE" id="PS52035">
    <property type="entry name" value="PEPTIDASE_M14"/>
    <property type="match status" value="1"/>
</dbReference>
<dbReference type="GO" id="GO:0005576">
    <property type="term" value="C:extracellular region"/>
    <property type="evidence" value="ECO:0007669"/>
    <property type="project" value="UniProtKB-SubCell"/>
</dbReference>
<feature type="chain" id="PRO_5020695590" description="Carboxypeptidase M14B" evidence="15">
    <location>
        <begin position="21"/>
        <end position="662"/>
    </location>
</feature>
<evidence type="ECO:0000256" key="1">
    <source>
        <dbReference type="ARBA" id="ARBA00001947"/>
    </source>
</evidence>
<evidence type="ECO:0000256" key="3">
    <source>
        <dbReference type="ARBA" id="ARBA00004613"/>
    </source>
</evidence>
<evidence type="ECO:0000256" key="9">
    <source>
        <dbReference type="ARBA" id="ARBA00023026"/>
    </source>
</evidence>
<evidence type="ECO:0000256" key="8">
    <source>
        <dbReference type="ARBA" id="ARBA00022801"/>
    </source>
</evidence>
<keyword evidence="7 15" id="KW-0732">Signal</keyword>
<protein>
    <recommendedName>
        <fullName evidence="12">Carboxypeptidase M14B</fullName>
    </recommendedName>
    <alternativeName>
        <fullName evidence="11">Carboxypeptidase MCPB</fullName>
    </alternativeName>
</protein>
<evidence type="ECO:0000313" key="17">
    <source>
        <dbReference type="EMBL" id="QBZ64138.1"/>
    </source>
</evidence>
<evidence type="ECO:0000256" key="11">
    <source>
        <dbReference type="ARBA" id="ARBA00041263"/>
    </source>
</evidence>
<keyword evidence="5" id="KW-0964">Secreted</keyword>
<evidence type="ECO:0000256" key="10">
    <source>
        <dbReference type="ARBA" id="ARBA00023180"/>
    </source>
</evidence>
<evidence type="ECO:0000256" key="14">
    <source>
        <dbReference type="SAM" id="MobiDB-lite"/>
    </source>
</evidence>
<evidence type="ECO:0000259" key="16">
    <source>
        <dbReference type="PROSITE" id="PS52035"/>
    </source>
</evidence>
<sequence>MRSPMFGSAIWLALAATSVAQSQYGYNQLPVRQDSELIAANFPDVDVELRAPAFLEPGSIPSGFANGTEPATSHKDMESFMQSLADKHEWMTYNVLNFTSEEGRSFPYVHLSSSASTATDKVRVWYQGSVHGNEPAGDQAALAFLGKLDANTTYAASLLDRLEIIVLPRYNPDGNYYFQRTLATNYDPNRDHVKLARTQTRQIKEIFSKFSPHISIDAHEYGAPTRYLNYVPASDCLYSAAKNLNIHPLIRNMSESVFAPAIGAHMESLGLRWEPYVTGSASNGVINFAEAGTDAKIGRNNMGLSQAITFLTETRGIYLADQQFQRRTVASLAMAEAIIDTAAEKAAEVLEAVEGGREDFIKSNAPVVITDFSDVIDRPFKLIDINNGSVVQVPVRFASTTPANANLTRARPEAYLIPPAWADLAERMRVAGLEVATLSDGYAGAAEALTITSTTIARSYYEGVIRVTATTNTTTKDIKLPPGTFSVSTRQKNAALAMVALEPENIDSYVSFNIVPAEVGSHACHARNRRKPRSTGNETPSGSPQEREVVSYFVLQVHTPPPIVLQSVLLCSLEYLESVPSEIAEIPGTFPQAQPWRRKKSDGEITRGMANFLGSPSKPPSQMLPKTRSFPLTEPYSIFNFRIQLEMLPPEYQTSPPLFALR</sequence>
<feature type="domain" description="Peptidase M14" evidence="16">
    <location>
        <begin position="70"/>
        <end position="342"/>
    </location>
</feature>
<evidence type="ECO:0000256" key="2">
    <source>
        <dbReference type="ARBA" id="ARBA00003091"/>
    </source>
</evidence>
<feature type="signal peptide" evidence="15">
    <location>
        <begin position="1"/>
        <end position="20"/>
    </location>
</feature>
<dbReference type="Pfam" id="PF00246">
    <property type="entry name" value="Peptidase_M14"/>
    <property type="match status" value="1"/>
</dbReference>
<reference evidence="17 18" key="1">
    <citation type="journal article" date="2019" name="Mol. Biol. Evol.">
        <title>Blast fungal genomes show frequent chromosomal changes, gene gains and losses, and effector gene turnover.</title>
        <authorList>
            <person name="Gomez Luciano L.B."/>
            <person name="Jason Tsai I."/>
            <person name="Chuma I."/>
            <person name="Tosa Y."/>
            <person name="Chen Y.H."/>
            <person name="Li J.Y."/>
            <person name="Li M.Y."/>
            <person name="Jade Lu M.Y."/>
            <person name="Nakayashiki H."/>
            <person name="Li W.H."/>
        </authorList>
    </citation>
    <scope>NUCLEOTIDE SEQUENCE [LARGE SCALE GENOMIC DNA]</scope>
    <source>
        <strain evidence="17">MZ5-1-6</strain>
    </source>
</reference>
<feature type="region of interest" description="Disordered" evidence="14">
    <location>
        <begin position="523"/>
        <end position="545"/>
    </location>
</feature>
<accession>A0A4V1C7P8</accession>
<organism evidence="17 18">
    <name type="scientific">Pyricularia oryzae</name>
    <name type="common">Rice blast fungus</name>
    <name type="synonym">Magnaporthe oryzae</name>
    <dbReference type="NCBI Taxonomy" id="318829"/>
    <lineage>
        <taxon>Eukaryota</taxon>
        <taxon>Fungi</taxon>
        <taxon>Dikarya</taxon>
        <taxon>Ascomycota</taxon>
        <taxon>Pezizomycotina</taxon>
        <taxon>Sordariomycetes</taxon>
        <taxon>Sordariomycetidae</taxon>
        <taxon>Magnaporthales</taxon>
        <taxon>Pyriculariaceae</taxon>
        <taxon>Pyricularia</taxon>
    </lineage>
</organism>
<dbReference type="EMBL" id="CP034209">
    <property type="protein sequence ID" value="QBZ64138.1"/>
    <property type="molecule type" value="Genomic_DNA"/>
</dbReference>
<comment type="function">
    <text evidence="2">Extracellular metalloprotease that contributes to pathogenicity.</text>
</comment>
<dbReference type="SUPFAM" id="SSF53187">
    <property type="entry name" value="Zn-dependent exopeptidases"/>
    <property type="match status" value="1"/>
</dbReference>
<evidence type="ECO:0000313" key="18">
    <source>
        <dbReference type="Proteomes" id="UP000294847"/>
    </source>
</evidence>
<dbReference type="GO" id="GO:0006508">
    <property type="term" value="P:proteolysis"/>
    <property type="evidence" value="ECO:0007669"/>
    <property type="project" value="UniProtKB-KW"/>
</dbReference>
<dbReference type="InterPro" id="IPR000834">
    <property type="entry name" value="Peptidase_M14"/>
</dbReference>
<comment type="subcellular location">
    <subcellularLocation>
        <location evidence="3">Secreted</location>
    </subcellularLocation>
</comment>
<keyword evidence="6" id="KW-0645">Protease</keyword>
<evidence type="ECO:0000256" key="7">
    <source>
        <dbReference type="ARBA" id="ARBA00022729"/>
    </source>
</evidence>
<keyword evidence="8" id="KW-0378">Hydrolase</keyword>
<evidence type="ECO:0000256" key="5">
    <source>
        <dbReference type="ARBA" id="ARBA00022525"/>
    </source>
</evidence>
<evidence type="ECO:0000256" key="12">
    <source>
        <dbReference type="ARBA" id="ARBA00042017"/>
    </source>
</evidence>
<keyword evidence="9" id="KW-0843">Virulence</keyword>
<dbReference type="SMART" id="SM00631">
    <property type="entry name" value="Zn_pept"/>
    <property type="match status" value="1"/>
</dbReference>
<feature type="active site" description="Proton donor/acceptor" evidence="13">
    <location>
        <position position="313"/>
    </location>
</feature>
<evidence type="ECO:0000256" key="13">
    <source>
        <dbReference type="PROSITE-ProRule" id="PRU01379"/>
    </source>
</evidence>
<evidence type="ECO:0000256" key="4">
    <source>
        <dbReference type="ARBA" id="ARBA00005988"/>
    </source>
</evidence>
<name>A0A4V1C7P8_PYROR</name>
<dbReference type="Gene3D" id="3.40.630.10">
    <property type="entry name" value="Zn peptidases"/>
    <property type="match status" value="1"/>
</dbReference>
<dbReference type="GO" id="GO:0008270">
    <property type="term" value="F:zinc ion binding"/>
    <property type="evidence" value="ECO:0007669"/>
    <property type="project" value="InterPro"/>
</dbReference>
<dbReference type="PANTHER" id="PTHR11705">
    <property type="entry name" value="PROTEASE FAMILY M14 CARBOXYPEPTIDASE A,B"/>
    <property type="match status" value="1"/>
</dbReference>
<feature type="compositionally biased region" description="Basic residues" evidence="14">
    <location>
        <begin position="524"/>
        <end position="533"/>
    </location>
</feature>
<dbReference type="PANTHER" id="PTHR11705:SF83">
    <property type="entry name" value="INACTIVE METALLOCARBOXYPEPTIDASE ECM14"/>
    <property type="match status" value="1"/>
</dbReference>
<feature type="compositionally biased region" description="Polar residues" evidence="14">
    <location>
        <begin position="534"/>
        <end position="544"/>
    </location>
</feature>